<dbReference type="PANTHER" id="PTHR43544">
    <property type="entry name" value="SHORT-CHAIN DEHYDROGENASE/REDUCTASE"/>
    <property type="match status" value="1"/>
</dbReference>
<evidence type="ECO:0000313" key="4">
    <source>
        <dbReference type="Proteomes" id="UP000248423"/>
    </source>
</evidence>
<keyword evidence="4" id="KW-1185">Reference proteome</keyword>
<evidence type="ECO:0000256" key="1">
    <source>
        <dbReference type="ARBA" id="ARBA00006484"/>
    </source>
</evidence>
<dbReference type="Gene3D" id="3.40.50.720">
    <property type="entry name" value="NAD(P)-binding Rossmann-like Domain"/>
    <property type="match status" value="1"/>
</dbReference>
<sequence>MTITKPLILLTGANQGIGFATAQHLTNTGKYRLLVAARSQEKAQTTIQKLLSECTSPTPINPNDLTPLVLDVTNDASITAAAHFITHQFGSLDILTNNAGISRPESSPTPLTLRESYRAVFNLNVFGVAVMTQTFLPLIRASTYPDRRIVNITSGLGQIGIALSPTSEYNVKAWDLPIYRSSKTALNMITAVDAVTLREEGVLVVLAAPGYTRTNFTGG</sequence>
<protein>
    <submittedName>
        <fullName evidence="3">NAD(P)-binding protein</fullName>
    </submittedName>
</protein>
<proteinExistence type="inferred from homology"/>
<organism evidence="3 4">
    <name type="scientific">Aspergillus sclerotiicarbonarius (strain CBS 121057 / IBT 28362)</name>
    <dbReference type="NCBI Taxonomy" id="1448318"/>
    <lineage>
        <taxon>Eukaryota</taxon>
        <taxon>Fungi</taxon>
        <taxon>Dikarya</taxon>
        <taxon>Ascomycota</taxon>
        <taxon>Pezizomycotina</taxon>
        <taxon>Eurotiomycetes</taxon>
        <taxon>Eurotiomycetidae</taxon>
        <taxon>Eurotiales</taxon>
        <taxon>Aspergillaceae</taxon>
        <taxon>Aspergillus</taxon>
        <taxon>Aspergillus subgen. Circumdati</taxon>
    </lineage>
</organism>
<dbReference type="PRINTS" id="PR00081">
    <property type="entry name" value="GDHRDH"/>
</dbReference>
<accession>A0A319EU25</accession>
<dbReference type="PRINTS" id="PR00080">
    <property type="entry name" value="SDRFAMILY"/>
</dbReference>
<dbReference type="AlphaFoldDB" id="A0A319EU25"/>
<dbReference type="PANTHER" id="PTHR43544:SF32">
    <property type="entry name" value="CHAIN DEHYDROGENASE, PUTATIVE (AFU_ORTHOLOGUE AFUA_5G01530)-RELATED"/>
    <property type="match status" value="1"/>
</dbReference>
<evidence type="ECO:0000313" key="3">
    <source>
        <dbReference type="EMBL" id="PYI11645.1"/>
    </source>
</evidence>
<dbReference type="GO" id="GO:0019748">
    <property type="term" value="P:secondary metabolic process"/>
    <property type="evidence" value="ECO:0007669"/>
    <property type="project" value="TreeGrafter"/>
</dbReference>
<evidence type="ECO:0000256" key="2">
    <source>
        <dbReference type="RuleBase" id="RU000363"/>
    </source>
</evidence>
<comment type="similarity">
    <text evidence="1 2">Belongs to the short-chain dehydrogenases/reductases (SDR) family.</text>
</comment>
<dbReference type="InterPro" id="IPR036291">
    <property type="entry name" value="NAD(P)-bd_dom_sf"/>
</dbReference>
<dbReference type="OrthoDB" id="191139at2759"/>
<reference evidence="3 4" key="1">
    <citation type="submission" date="2018-02" db="EMBL/GenBank/DDBJ databases">
        <title>The genomes of Aspergillus section Nigri reveals drivers in fungal speciation.</title>
        <authorList>
            <consortium name="DOE Joint Genome Institute"/>
            <person name="Vesth T.C."/>
            <person name="Nybo J."/>
            <person name="Theobald S."/>
            <person name="Brandl J."/>
            <person name="Frisvad J.C."/>
            <person name="Nielsen K.F."/>
            <person name="Lyhne E.K."/>
            <person name="Kogle M.E."/>
            <person name="Kuo A."/>
            <person name="Riley R."/>
            <person name="Clum A."/>
            <person name="Nolan M."/>
            <person name="Lipzen A."/>
            <person name="Salamov A."/>
            <person name="Henrissat B."/>
            <person name="Wiebenga A."/>
            <person name="De vries R.P."/>
            <person name="Grigoriev I.V."/>
            <person name="Mortensen U.H."/>
            <person name="Andersen M.R."/>
            <person name="Baker S.E."/>
        </authorList>
    </citation>
    <scope>NUCLEOTIDE SEQUENCE [LARGE SCALE GENOMIC DNA]</scope>
    <source>
        <strain evidence="3 4">CBS 121057</strain>
    </source>
</reference>
<name>A0A319EU25_ASPSB</name>
<dbReference type="InterPro" id="IPR051468">
    <property type="entry name" value="Fungal_SecMetab_SDRs"/>
</dbReference>
<dbReference type="GO" id="GO:0016491">
    <property type="term" value="F:oxidoreductase activity"/>
    <property type="evidence" value="ECO:0007669"/>
    <property type="project" value="TreeGrafter"/>
</dbReference>
<dbReference type="GO" id="GO:0005737">
    <property type="term" value="C:cytoplasm"/>
    <property type="evidence" value="ECO:0007669"/>
    <property type="project" value="TreeGrafter"/>
</dbReference>
<dbReference type="SUPFAM" id="SSF51735">
    <property type="entry name" value="NAD(P)-binding Rossmann-fold domains"/>
    <property type="match status" value="1"/>
</dbReference>
<dbReference type="Pfam" id="PF00106">
    <property type="entry name" value="adh_short"/>
    <property type="match status" value="1"/>
</dbReference>
<dbReference type="InterPro" id="IPR002347">
    <property type="entry name" value="SDR_fam"/>
</dbReference>
<gene>
    <name evidence="3" type="ORF">BO78DRAFT_443807</name>
</gene>
<dbReference type="Proteomes" id="UP000248423">
    <property type="component" value="Unassembled WGS sequence"/>
</dbReference>
<dbReference type="EMBL" id="KZ826317">
    <property type="protein sequence ID" value="PYI11645.1"/>
    <property type="molecule type" value="Genomic_DNA"/>
</dbReference>
<dbReference type="VEuPathDB" id="FungiDB:BO78DRAFT_443807"/>